<proteinExistence type="predicted"/>
<dbReference type="Proteomes" id="UP000256328">
    <property type="component" value="Unassembled WGS sequence"/>
</dbReference>
<feature type="compositionally biased region" description="Polar residues" evidence="1">
    <location>
        <begin position="48"/>
        <end position="57"/>
    </location>
</feature>
<dbReference type="EMBL" id="PDLN01000003">
    <property type="protein sequence ID" value="RDW91553.1"/>
    <property type="molecule type" value="Genomic_DNA"/>
</dbReference>
<sequence length="117" mass="12999">MAEPAKLSEFDKRSWPGTLSAGTRRVSTTKAQRSGYAPSRHGRDENHYQSGAFQAFNTEHAPYPPGLHLPEETIRLQMARDPRGIFIGCAEPDTPPALASPENWDEFACEKGSERKT</sequence>
<feature type="region of interest" description="Disordered" evidence="1">
    <location>
        <begin position="1"/>
        <end position="66"/>
    </location>
</feature>
<reference evidence="2 3" key="1">
    <citation type="journal article" date="2018" name="IMA Fungus">
        <title>IMA Genome-F 9: Draft genome sequence of Annulohypoxylon stygium, Aspergillus mulundensis, Berkeleyomyces basicola (syn. Thielaviopsis basicola), Ceratocystis smalleyi, two Cercospora beticola strains, Coleophoma cylindrospora, Fusarium fracticaudum, Phialophora cf. hyalina, and Morchella septimelata.</title>
        <authorList>
            <person name="Wingfield B.D."/>
            <person name="Bills G.F."/>
            <person name="Dong Y."/>
            <person name="Huang W."/>
            <person name="Nel W.J."/>
            <person name="Swalarsk-Parry B.S."/>
            <person name="Vaghefi N."/>
            <person name="Wilken P.M."/>
            <person name="An Z."/>
            <person name="de Beer Z.W."/>
            <person name="De Vos L."/>
            <person name="Chen L."/>
            <person name="Duong T.A."/>
            <person name="Gao Y."/>
            <person name="Hammerbacher A."/>
            <person name="Kikkert J.R."/>
            <person name="Li Y."/>
            <person name="Li H."/>
            <person name="Li K."/>
            <person name="Li Q."/>
            <person name="Liu X."/>
            <person name="Ma X."/>
            <person name="Naidoo K."/>
            <person name="Pethybridge S.J."/>
            <person name="Sun J."/>
            <person name="Steenkamp E.T."/>
            <person name="van der Nest M.A."/>
            <person name="van Wyk S."/>
            <person name="Wingfield M.J."/>
            <person name="Xiong C."/>
            <person name="Yue Q."/>
            <person name="Zhang X."/>
        </authorList>
    </citation>
    <scope>NUCLEOTIDE SEQUENCE [LARGE SCALE GENOMIC DNA]</scope>
    <source>
        <strain evidence="2 3">BP5796</strain>
    </source>
</reference>
<comment type="caution">
    <text evidence="2">The sequence shown here is derived from an EMBL/GenBank/DDBJ whole genome shotgun (WGS) entry which is preliminary data.</text>
</comment>
<evidence type="ECO:0000313" key="3">
    <source>
        <dbReference type="Proteomes" id="UP000256328"/>
    </source>
</evidence>
<keyword evidence="3" id="KW-1185">Reference proteome</keyword>
<name>A0A3D8SZ01_9HELO</name>
<gene>
    <name evidence="2" type="ORF">BP5796_02718</name>
</gene>
<feature type="compositionally biased region" description="Basic and acidic residues" evidence="1">
    <location>
        <begin position="1"/>
        <end position="14"/>
    </location>
</feature>
<accession>A0A3D8SZ01</accession>
<dbReference type="AlphaFoldDB" id="A0A3D8SZ01"/>
<evidence type="ECO:0000256" key="1">
    <source>
        <dbReference type="SAM" id="MobiDB-lite"/>
    </source>
</evidence>
<protein>
    <submittedName>
        <fullName evidence="2">Uncharacterized protein</fullName>
    </submittedName>
</protein>
<organism evidence="2 3">
    <name type="scientific">Coleophoma crateriformis</name>
    <dbReference type="NCBI Taxonomy" id="565419"/>
    <lineage>
        <taxon>Eukaryota</taxon>
        <taxon>Fungi</taxon>
        <taxon>Dikarya</taxon>
        <taxon>Ascomycota</taxon>
        <taxon>Pezizomycotina</taxon>
        <taxon>Leotiomycetes</taxon>
        <taxon>Helotiales</taxon>
        <taxon>Dermateaceae</taxon>
        <taxon>Coleophoma</taxon>
    </lineage>
</organism>
<evidence type="ECO:0000313" key="2">
    <source>
        <dbReference type="EMBL" id="RDW91553.1"/>
    </source>
</evidence>